<organism evidence="2 3">
    <name type="scientific">Methanosarcina acetivorans</name>
    <dbReference type="NCBI Taxonomy" id="2214"/>
    <lineage>
        <taxon>Archaea</taxon>
        <taxon>Methanobacteriati</taxon>
        <taxon>Methanobacteriota</taxon>
        <taxon>Stenosarchaea group</taxon>
        <taxon>Methanomicrobia</taxon>
        <taxon>Methanosarcinales</taxon>
        <taxon>Methanosarcinaceae</taxon>
        <taxon>Methanosarcina</taxon>
    </lineage>
</organism>
<dbReference type="GeneID" id="1475308"/>
<sequence>MAASWSESHTLGTREKVFSWRIDSRGNIFIKRKFRNGRFPRIDKVSCNHLDKLQNFMQDREWKALANNAAKLYLGTEKEGVGKFLYRLRREVPYAQLASQLAAIYYHSGVWEWNEQKRGMKFLLLPGNWQEKTIQHYRDSLAQEKEGTYIEDYIEDFSGSCLKVKSKQAQDELQEPLKEGLQQKCSPQKFSQQEAAQQEELQQDEVRKIEQTKLSAFFGY</sequence>
<name>A0A832S9G3_9EURY</name>
<evidence type="ECO:0000256" key="1">
    <source>
        <dbReference type="SAM" id="MobiDB-lite"/>
    </source>
</evidence>
<dbReference type="AlphaFoldDB" id="A0A832S9G3"/>
<gene>
    <name evidence="2" type="ORF">HA338_08130</name>
</gene>
<dbReference type="RefSeq" id="WP_048065703.1">
    <property type="nucleotide sequence ID" value="NZ_DUJU01000094.1"/>
</dbReference>
<dbReference type="EMBL" id="DUJU01000094">
    <property type="protein sequence ID" value="HIH93998.1"/>
    <property type="molecule type" value="Genomic_DNA"/>
</dbReference>
<reference evidence="2" key="1">
    <citation type="journal article" date="2020" name="bioRxiv">
        <title>A rank-normalized archaeal taxonomy based on genome phylogeny resolves widespread incomplete and uneven classifications.</title>
        <authorList>
            <person name="Rinke C."/>
            <person name="Chuvochina M."/>
            <person name="Mussig A.J."/>
            <person name="Chaumeil P.-A."/>
            <person name="Waite D.W."/>
            <person name="Whitman W.B."/>
            <person name="Parks D.H."/>
            <person name="Hugenholtz P."/>
        </authorList>
    </citation>
    <scope>NUCLEOTIDE SEQUENCE</scope>
    <source>
        <strain evidence="2">UBA8876</strain>
    </source>
</reference>
<protein>
    <submittedName>
        <fullName evidence="2">Uncharacterized protein</fullName>
    </submittedName>
</protein>
<feature type="region of interest" description="Disordered" evidence="1">
    <location>
        <begin position="178"/>
        <end position="203"/>
    </location>
</feature>
<evidence type="ECO:0000313" key="3">
    <source>
        <dbReference type="Proteomes" id="UP000600774"/>
    </source>
</evidence>
<proteinExistence type="predicted"/>
<evidence type="ECO:0000313" key="2">
    <source>
        <dbReference type="EMBL" id="HIH93998.1"/>
    </source>
</evidence>
<accession>A0A832S9G3</accession>
<comment type="caution">
    <text evidence="2">The sequence shown here is derived from an EMBL/GenBank/DDBJ whole genome shotgun (WGS) entry which is preliminary data.</text>
</comment>
<dbReference type="Proteomes" id="UP000600774">
    <property type="component" value="Unassembled WGS sequence"/>
</dbReference>